<keyword evidence="2" id="KW-1185">Reference proteome</keyword>
<proteinExistence type="predicted"/>
<dbReference type="EMBL" id="CAXAMN010002725">
    <property type="protein sequence ID" value="CAK9000975.1"/>
    <property type="molecule type" value="Genomic_DNA"/>
</dbReference>
<comment type="caution">
    <text evidence="1">The sequence shown here is derived from an EMBL/GenBank/DDBJ whole genome shotgun (WGS) entry which is preliminary data.</text>
</comment>
<sequence length="111" mass="12715">MVETKNALRFKANCFSVAHGRSPRIRSCTVARAIFYSDFNGQTAPLRYPNAKSRTFEKQKEVQNGKSCASLATFWIIFRYPNAVWSEVDATQHGKSIQLIQRWLVAQSKEE</sequence>
<organism evidence="1 2">
    <name type="scientific">Durusdinium trenchii</name>
    <dbReference type="NCBI Taxonomy" id="1381693"/>
    <lineage>
        <taxon>Eukaryota</taxon>
        <taxon>Sar</taxon>
        <taxon>Alveolata</taxon>
        <taxon>Dinophyceae</taxon>
        <taxon>Suessiales</taxon>
        <taxon>Symbiodiniaceae</taxon>
        <taxon>Durusdinium</taxon>
    </lineage>
</organism>
<name>A0ABP0IEE6_9DINO</name>
<accession>A0ABP0IEE6</accession>
<reference evidence="1 2" key="1">
    <citation type="submission" date="2024-02" db="EMBL/GenBank/DDBJ databases">
        <authorList>
            <person name="Chen Y."/>
            <person name="Shah S."/>
            <person name="Dougan E. K."/>
            <person name="Thang M."/>
            <person name="Chan C."/>
        </authorList>
    </citation>
    <scope>NUCLEOTIDE SEQUENCE [LARGE SCALE GENOMIC DNA]</scope>
</reference>
<evidence type="ECO:0000313" key="1">
    <source>
        <dbReference type="EMBL" id="CAK9000975.1"/>
    </source>
</evidence>
<protein>
    <submittedName>
        <fullName evidence="1">Uncharacterized protein</fullName>
    </submittedName>
</protein>
<evidence type="ECO:0000313" key="2">
    <source>
        <dbReference type="Proteomes" id="UP001642484"/>
    </source>
</evidence>
<dbReference type="Proteomes" id="UP001642484">
    <property type="component" value="Unassembled WGS sequence"/>
</dbReference>
<gene>
    <name evidence="1" type="ORF">CCMP2556_LOCUS6280</name>
</gene>